<comment type="similarity">
    <text evidence="1">Belongs to the peptidase S33 family.</text>
</comment>
<dbReference type="SUPFAM" id="SSF53474">
    <property type="entry name" value="alpha/beta-Hydrolases"/>
    <property type="match status" value="1"/>
</dbReference>
<feature type="domain" description="AB hydrolase-1" evidence="5">
    <location>
        <begin position="100"/>
        <end position="258"/>
    </location>
</feature>
<dbReference type="RefSeq" id="WP_359274130.1">
    <property type="nucleotide sequence ID" value="NZ_JBEZNA010000045.1"/>
</dbReference>
<accession>A0ABV3ET12</accession>
<dbReference type="PANTHER" id="PTHR43248">
    <property type="entry name" value="2-SUCCINYL-6-HYDROXY-2,4-CYCLOHEXADIENE-1-CARBOXYLATE SYNTHASE"/>
    <property type="match status" value="1"/>
</dbReference>
<evidence type="ECO:0000313" key="8">
    <source>
        <dbReference type="Proteomes" id="UP001551584"/>
    </source>
</evidence>
<dbReference type="Pfam" id="PF08386">
    <property type="entry name" value="Abhydrolase_4"/>
    <property type="match status" value="1"/>
</dbReference>
<dbReference type="InterPro" id="IPR051601">
    <property type="entry name" value="Serine_prot/Carboxylest_S33"/>
</dbReference>
<dbReference type="Gene3D" id="3.40.50.1820">
    <property type="entry name" value="alpha/beta hydrolase"/>
    <property type="match status" value="1"/>
</dbReference>
<feature type="chain" id="PRO_5045257040" evidence="4">
    <location>
        <begin position="38"/>
        <end position="515"/>
    </location>
</feature>
<sequence>MTSSPHVRARRVTLAALSAVTVAATLAAVAPALPSHAAPATAPAGPASLDWRPCPVAGGPGGQECADLPVPLDHADPEGPRITIAVTRVASEDPSRRRGTLLVVPGGPGGSGVKRLTGTAQALRAQLGDAYDLVAFDPRGVGGSSRAGCGIAAEDRHLVTLRSWPAADGSVTGNAARSRRIAEACRSNGGALVRSFSTANEVRDLEHLRLALGEDRLSVWGTSYGAYVTAVYAQKYPRRTDRVVLDSTGDPDPAKVARGWLADMAPAAALRFPDFAAWAADPAREEDGLRTARRPEDVEPLFLALAERLDRQPRRSATPGVPLTGARLRQALQNALYDDDLFPGMARLLLDAQDPGATPVLPGDLAGPLPDEDAAVTVATICNDVAWPRPVAAYARAVAEDRRRHPLTDGMPVNVVPCAFWKTPPADAPIRITDEGPSNILMIQNRRDPATPHFGALAMREALGDRARLVTVDRGGHGVYLNNGNACGDSAVTAFLTGGRRPAHDIRCEDRPVRP</sequence>
<comment type="caution">
    <text evidence="7">The sequence shown here is derived from an EMBL/GenBank/DDBJ whole genome shotgun (WGS) entry which is preliminary data.</text>
</comment>
<dbReference type="PANTHER" id="PTHR43248:SF29">
    <property type="entry name" value="TRIPEPTIDYL AMINOPEPTIDASE"/>
    <property type="match status" value="1"/>
</dbReference>
<evidence type="ECO:0000256" key="3">
    <source>
        <dbReference type="ARBA" id="ARBA00022801"/>
    </source>
</evidence>
<evidence type="ECO:0000256" key="1">
    <source>
        <dbReference type="ARBA" id="ARBA00010088"/>
    </source>
</evidence>
<dbReference type="PROSITE" id="PS51318">
    <property type="entry name" value="TAT"/>
    <property type="match status" value="1"/>
</dbReference>
<dbReference type="EMBL" id="JBEZNA010000045">
    <property type="protein sequence ID" value="MEU9579340.1"/>
    <property type="molecule type" value="Genomic_DNA"/>
</dbReference>
<dbReference type="InterPro" id="IPR006311">
    <property type="entry name" value="TAT_signal"/>
</dbReference>
<reference evidence="7 8" key="1">
    <citation type="submission" date="2024-06" db="EMBL/GenBank/DDBJ databases">
        <title>The Natural Products Discovery Center: Release of the First 8490 Sequenced Strains for Exploring Actinobacteria Biosynthetic Diversity.</title>
        <authorList>
            <person name="Kalkreuter E."/>
            <person name="Kautsar S.A."/>
            <person name="Yang D."/>
            <person name="Bader C.D."/>
            <person name="Teijaro C.N."/>
            <person name="Fluegel L."/>
            <person name="Davis C.M."/>
            <person name="Simpson J.R."/>
            <person name="Lauterbach L."/>
            <person name="Steele A.D."/>
            <person name="Gui C."/>
            <person name="Meng S."/>
            <person name="Li G."/>
            <person name="Viehrig K."/>
            <person name="Ye F."/>
            <person name="Su P."/>
            <person name="Kiefer A.F."/>
            <person name="Nichols A."/>
            <person name="Cepeda A.J."/>
            <person name="Yan W."/>
            <person name="Fan B."/>
            <person name="Jiang Y."/>
            <person name="Adhikari A."/>
            <person name="Zheng C.-J."/>
            <person name="Schuster L."/>
            <person name="Cowan T.M."/>
            <person name="Smanski M.J."/>
            <person name="Chevrette M.G."/>
            <person name="De Carvalho L.P.S."/>
            <person name="Shen B."/>
        </authorList>
    </citation>
    <scope>NUCLEOTIDE SEQUENCE [LARGE SCALE GENOMIC DNA]</scope>
    <source>
        <strain evidence="7 8">NPDC048117</strain>
    </source>
</reference>
<keyword evidence="3 7" id="KW-0378">Hydrolase</keyword>
<evidence type="ECO:0000259" key="5">
    <source>
        <dbReference type="Pfam" id="PF00561"/>
    </source>
</evidence>
<feature type="domain" description="Peptidase S33 tripeptidyl aminopeptidase-like C-terminal" evidence="6">
    <location>
        <begin position="414"/>
        <end position="508"/>
    </location>
</feature>
<dbReference type="Proteomes" id="UP001551584">
    <property type="component" value="Unassembled WGS sequence"/>
</dbReference>
<keyword evidence="2 4" id="KW-0732">Signal</keyword>
<feature type="signal peptide" evidence="4">
    <location>
        <begin position="1"/>
        <end position="37"/>
    </location>
</feature>
<evidence type="ECO:0000256" key="4">
    <source>
        <dbReference type="SAM" id="SignalP"/>
    </source>
</evidence>
<dbReference type="InterPro" id="IPR000073">
    <property type="entry name" value="AB_hydrolase_1"/>
</dbReference>
<name>A0ABV3ET12_9ACTN</name>
<evidence type="ECO:0000256" key="2">
    <source>
        <dbReference type="ARBA" id="ARBA00022729"/>
    </source>
</evidence>
<organism evidence="7 8">
    <name type="scientific">Streptomyces chilikensis</name>
    <dbReference type="NCBI Taxonomy" id="1194079"/>
    <lineage>
        <taxon>Bacteria</taxon>
        <taxon>Bacillati</taxon>
        <taxon>Actinomycetota</taxon>
        <taxon>Actinomycetes</taxon>
        <taxon>Kitasatosporales</taxon>
        <taxon>Streptomycetaceae</taxon>
        <taxon>Streptomyces</taxon>
    </lineage>
</organism>
<evidence type="ECO:0000313" key="7">
    <source>
        <dbReference type="EMBL" id="MEU9579340.1"/>
    </source>
</evidence>
<protein>
    <submittedName>
        <fullName evidence="7">Alpha/beta hydrolase</fullName>
    </submittedName>
</protein>
<dbReference type="InterPro" id="IPR029058">
    <property type="entry name" value="AB_hydrolase_fold"/>
</dbReference>
<dbReference type="GO" id="GO:0016787">
    <property type="term" value="F:hydrolase activity"/>
    <property type="evidence" value="ECO:0007669"/>
    <property type="project" value="UniProtKB-KW"/>
</dbReference>
<gene>
    <name evidence="7" type="ORF">AB0D95_19080</name>
</gene>
<evidence type="ECO:0000259" key="6">
    <source>
        <dbReference type="Pfam" id="PF08386"/>
    </source>
</evidence>
<dbReference type="InterPro" id="IPR013595">
    <property type="entry name" value="Pept_S33_TAP-like_C"/>
</dbReference>
<keyword evidence="8" id="KW-1185">Reference proteome</keyword>
<proteinExistence type="inferred from homology"/>
<dbReference type="Pfam" id="PF00561">
    <property type="entry name" value="Abhydrolase_1"/>
    <property type="match status" value="1"/>
</dbReference>